<evidence type="ECO:0000313" key="4">
    <source>
        <dbReference type="Proteomes" id="UP001139031"/>
    </source>
</evidence>
<gene>
    <name evidence="3" type="ORF">K7C98_31450</name>
</gene>
<accession>A0ABS7TZZ3</accession>
<proteinExistence type="predicted"/>
<evidence type="ECO:0000256" key="2">
    <source>
        <dbReference type="SAM" id="SignalP"/>
    </source>
</evidence>
<keyword evidence="1" id="KW-0472">Membrane</keyword>
<name>A0ABS7TZZ3_9BACT</name>
<dbReference type="EMBL" id="JAIRAU010000044">
    <property type="protein sequence ID" value="MBZ5713769.1"/>
    <property type="molecule type" value="Genomic_DNA"/>
</dbReference>
<organism evidence="3 4">
    <name type="scientific">Nannocystis pusilla</name>
    <dbReference type="NCBI Taxonomy" id="889268"/>
    <lineage>
        <taxon>Bacteria</taxon>
        <taxon>Pseudomonadati</taxon>
        <taxon>Myxococcota</taxon>
        <taxon>Polyangia</taxon>
        <taxon>Nannocystales</taxon>
        <taxon>Nannocystaceae</taxon>
        <taxon>Nannocystis</taxon>
    </lineage>
</organism>
<evidence type="ECO:0008006" key="5">
    <source>
        <dbReference type="Google" id="ProtNLM"/>
    </source>
</evidence>
<sequence length="142" mass="15620">MRPLLSLSVPALALAGLALTSTEAHAGKGLLLITHGESVLHYDDLTGEMKNFAAETTGYEVKVGYLYSHFGVFWLDLWTWDGKYCLYHGDNVWELTPEDAAGLLGVKVDDLGKPLLYRIPLGILILLGLGVGFGLWRRFSRA</sequence>
<evidence type="ECO:0000256" key="1">
    <source>
        <dbReference type="SAM" id="Phobius"/>
    </source>
</evidence>
<feature type="signal peptide" evidence="2">
    <location>
        <begin position="1"/>
        <end position="26"/>
    </location>
</feature>
<feature type="transmembrane region" description="Helical" evidence="1">
    <location>
        <begin position="115"/>
        <end position="136"/>
    </location>
</feature>
<keyword evidence="1" id="KW-1133">Transmembrane helix</keyword>
<reference evidence="3" key="1">
    <citation type="submission" date="2021-08" db="EMBL/GenBank/DDBJ databases">
        <authorList>
            <person name="Stevens D.C."/>
        </authorList>
    </citation>
    <scope>NUCLEOTIDE SEQUENCE</scope>
    <source>
        <strain evidence="3">DSM 53165</strain>
    </source>
</reference>
<dbReference type="Proteomes" id="UP001139031">
    <property type="component" value="Unassembled WGS sequence"/>
</dbReference>
<evidence type="ECO:0000313" key="3">
    <source>
        <dbReference type="EMBL" id="MBZ5713769.1"/>
    </source>
</evidence>
<dbReference type="RefSeq" id="WP_224195507.1">
    <property type="nucleotide sequence ID" value="NZ_JAIRAU010000044.1"/>
</dbReference>
<comment type="caution">
    <text evidence="3">The sequence shown here is derived from an EMBL/GenBank/DDBJ whole genome shotgun (WGS) entry which is preliminary data.</text>
</comment>
<feature type="chain" id="PRO_5047527903" description="DUF3592 domain-containing protein" evidence="2">
    <location>
        <begin position="27"/>
        <end position="142"/>
    </location>
</feature>
<keyword evidence="4" id="KW-1185">Reference proteome</keyword>
<keyword evidence="1" id="KW-0812">Transmembrane</keyword>
<protein>
    <recommendedName>
        <fullName evidence="5">DUF3592 domain-containing protein</fullName>
    </recommendedName>
</protein>
<keyword evidence="2" id="KW-0732">Signal</keyword>